<keyword evidence="2" id="KW-1185">Reference proteome</keyword>
<dbReference type="OrthoDB" id="3045462at2759"/>
<accession>A0A9P5NKW6</accession>
<sequence>MDTAGKATPSQPLRPLSRYPKPAAWGFVLDDDCIAACLKKKADAMASGTEDIDTESPEYMQLCQDFYAELTDKCNKITHDEPLARHRLIRVKGNPLEEIAIVFTWHTRPDDKLIPSPDKVEELKKMLATYGFDGEPGWHIGLNN</sequence>
<evidence type="ECO:0000313" key="1">
    <source>
        <dbReference type="EMBL" id="KAF8891595.1"/>
    </source>
</evidence>
<comment type="caution">
    <text evidence="1">The sequence shown here is derived from an EMBL/GenBank/DDBJ whole genome shotgun (WGS) entry which is preliminary data.</text>
</comment>
<dbReference type="Proteomes" id="UP000724874">
    <property type="component" value="Unassembled WGS sequence"/>
</dbReference>
<dbReference type="EMBL" id="JADNYJ010000071">
    <property type="protein sequence ID" value="KAF8891595.1"/>
    <property type="molecule type" value="Genomic_DNA"/>
</dbReference>
<name>A0A9P5NKW6_GYMJU</name>
<gene>
    <name evidence="1" type="ORF">CPB84DRAFT_1826219</name>
</gene>
<proteinExistence type="predicted"/>
<evidence type="ECO:0000313" key="2">
    <source>
        <dbReference type="Proteomes" id="UP000724874"/>
    </source>
</evidence>
<protein>
    <submittedName>
        <fullName evidence="1">Uncharacterized protein</fullName>
    </submittedName>
</protein>
<dbReference type="AlphaFoldDB" id="A0A9P5NKW6"/>
<organism evidence="1 2">
    <name type="scientific">Gymnopilus junonius</name>
    <name type="common">Spectacular rustgill mushroom</name>
    <name type="synonym">Gymnopilus spectabilis subsp. junonius</name>
    <dbReference type="NCBI Taxonomy" id="109634"/>
    <lineage>
        <taxon>Eukaryota</taxon>
        <taxon>Fungi</taxon>
        <taxon>Dikarya</taxon>
        <taxon>Basidiomycota</taxon>
        <taxon>Agaricomycotina</taxon>
        <taxon>Agaricomycetes</taxon>
        <taxon>Agaricomycetidae</taxon>
        <taxon>Agaricales</taxon>
        <taxon>Agaricineae</taxon>
        <taxon>Hymenogastraceae</taxon>
        <taxon>Gymnopilus</taxon>
    </lineage>
</organism>
<reference evidence="1" key="1">
    <citation type="submission" date="2020-11" db="EMBL/GenBank/DDBJ databases">
        <authorList>
            <consortium name="DOE Joint Genome Institute"/>
            <person name="Ahrendt S."/>
            <person name="Riley R."/>
            <person name="Andreopoulos W."/>
            <person name="LaButti K."/>
            <person name="Pangilinan J."/>
            <person name="Ruiz-duenas F.J."/>
            <person name="Barrasa J.M."/>
            <person name="Sanchez-Garcia M."/>
            <person name="Camarero S."/>
            <person name="Miyauchi S."/>
            <person name="Serrano A."/>
            <person name="Linde D."/>
            <person name="Babiker R."/>
            <person name="Drula E."/>
            <person name="Ayuso-Fernandez I."/>
            <person name="Pacheco R."/>
            <person name="Padilla G."/>
            <person name="Ferreira P."/>
            <person name="Barriuso J."/>
            <person name="Kellner H."/>
            <person name="Castanera R."/>
            <person name="Alfaro M."/>
            <person name="Ramirez L."/>
            <person name="Pisabarro A.G."/>
            <person name="Kuo A."/>
            <person name="Tritt A."/>
            <person name="Lipzen A."/>
            <person name="He G."/>
            <person name="Yan M."/>
            <person name="Ng V."/>
            <person name="Cullen D."/>
            <person name="Martin F."/>
            <person name="Rosso M.-N."/>
            <person name="Henrissat B."/>
            <person name="Hibbett D."/>
            <person name="Martinez A.T."/>
            <person name="Grigoriev I.V."/>
        </authorList>
    </citation>
    <scope>NUCLEOTIDE SEQUENCE</scope>
    <source>
        <strain evidence="1">AH 44721</strain>
    </source>
</reference>